<evidence type="ECO:0000313" key="2">
    <source>
        <dbReference type="Proteomes" id="UP000662873"/>
    </source>
</evidence>
<gene>
    <name evidence="1" type="ORF">NPRO_12670</name>
</gene>
<dbReference type="KEGG" id="npy:NPRO_12670"/>
<proteinExistence type="predicted"/>
<evidence type="ECO:0008006" key="3">
    <source>
        <dbReference type="Google" id="ProtNLM"/>
    </source>
</evidence>
<dbReference type="EMBL" id="AP021858">
    <property type="protein sequence ID" value="BBO23672.1"/>
    <property type="molecule type" value="Genomic_DNA"/>
</dbReference>
<dbReference type="Proteomes" id="UP000662873">
    <property type="component" value="Chromosome"/>
</dbReference>
<sequence>MILYIATPNNLNTIGHLVEEWVPDLAGLIRTLRYDQLVEVESLPDATYLFADLARLMDPAREVVKSFADRVALAGHRIVNEPRVAKGRYELLRGLFESGRNPFNAYRLSEFPREVRFPVFVRLGRDHSTSESPLLENRADLDEYLVLALLHGLDPNDLLVIEFEDVADERREVSKFGAFRVGGQVLPRHLLRGSHWAQRVALRSPSFRLIEDERAYCESNPHQQEILDIFNFAGLEYGRIDYSIKGGKVVTWEINDNPMPMSARSVYTPEHLPHQERFAEALAAALRSLDEGSA</sequence>
<evidence type="ECO:0000313" key="1">
    <source>
        <dbReference type="EMBL" id="BBO23672.1"/>
    </source>
</evidence>
<protein>
    <recommendedName>
        <fullName evidence="3">ATP-grasp domain-containing protein</fullName>
    </recommendedName>
</protein>
<name>A0A809RV36_9BACT</name>
<organism evidence="1 2">
    <name type="scientific">Candidatus Nitrosymbiomonas proteolyticus</name>
    <dbReference type="NCBI Taxonomy" id="2608984"/>
    <lineage>
        <taxon>Bacteria</taxon>
        <taxon>Bacillati</taxon>
        <taxon>Armatimonadota</taxon>
        <taxon>Armatimonadota incertae sedis</taxon>
        <taxon>Candidatus Nitrosymbiomonas</taxon>
    </lineage>
</organism>
<dbReference type="SUPFAM" id="SSF56059">
    <property type="entry name" value="Glutathione synthetase ATP-binding domain-like"/>
    <property type="match status" value="1"/>
</dbReference>
<reference evidence="1" key="1">
    <citation type="journal article" name="DNA Res.">
        <title>The physiological potential of anammox bacteria as revealed by their core genome structure.</title>
        <authorList>
            <person name="Okubo T."/>
            <person name="Toyoda A."/>
            <person name="Fukuhara K."/>
            <person name="Uchiyama I."/>
            <person name="Harigaya Y."/>
            <person name="Kuroiwa M."/>
            <person name="Suzuki T."/>
            <person name="Murakami Y."/>
            <person name="Suwa Y."/>
            <person name="Takami H."/>
        </authorList>
    </citation>
    <scope>NUCLEOTIDE SEQUENCE</scope>
    <source>
        <strain evidence="1">317325-2</strain>
    </source>
</reference>
<accession>A0A809RV36</accession>
<dbReference type="AlphaFoldDB" id="A0A809RV36"/>